<reference evidence="2 3" key="1">
    <citation type="journal article" date="2019" name="Sci. Rep.">
        <title>Orb-weaving spider Araneus ventricosus genome elucidates the spidroin gene catalogue.</title>
        <authorList>
            <person name="Kono N."/>
            <person name="Nakamura H."/>
            <person name="Ohtoshi R."/>
            <person name="Moran D.A.P."/>
            <person name="Shinohara A."/>
            <person name="Yoshida Y."/>
            <person name="Fujiwara M."/>
            <person name="Mori M."/>
            <person name="Tomita M."/>
            <person name="Arakawa K."/>
        </authorList>
    </citation>
    <scope>NUCLEOTIDE SEQUENCE [LARGE SCALE GENOMIC DNA]</scope>
</reference>
<dbReference type="EMBL" id="BGPR01067135">
    <property type="protein sequence ID" value="GBO41447.1"/>
    <property type="molecule type" value="Genomic_DNA"/>
</dbReference>
<dbReference type="OrthoDB" id="6434224at2759"/>
<accession>A0A4Y2WZU4</accession>
<comment type="caution">
    <text evidence="2">The sequence shown here is derived from an EMBL/GenBank/DDBJ whole genome shotgun (WGS) entry which is preliminary data.</text>
</comment>
<feature type="coiled-coil region" evidence="1">
    <location>
        <begin position="131"/>
        <end position="165"/>
    </location>
</feature>
<keyword evidence="1" id="KW-0175">Coiled coil</keyword>
<name>A0A4Y2WZU4_ARAVE</name>
<evidence type="ECO:0000313" key="2">
    <source>
        <dbReference type="EMBL" id="GBO41447.1"/>
    </source>
</evidence>
<proteinExistence type="predicted"/>
<evidence type="ECO:0000313" key="3">
    <source>
        <dbReference type="Proteomes" id="UP000499080"/>
    </source>
</evidence>
<dbReference type="AlphaFoldDB" id="A0A4Y2WZU4"/>
<evidence type="ECO:0000256" key="1">
    <source>
        <dbReference type="SAM" id="Coils"/>
    </source>
</evidence>
<organism evidence="2 3">
    <name type="scientific">Araneus ventricosus</name>
    <name type="common">Orbweaver spider</name>
    <name type="synonym">Epeira ventricosa</name>
    <dbReference type="NCBI Taxonomy" id="182803"/>
    <lineage>
        <taxon>Eukaryota</taxon>
        <taxon>Metazoa</taxon>
        <taxon>Ecdysozoa</taxon>
        <taxon>Arthropoda</taxon>
        <taxon>Chelicerata</taxon>
        <taxon>Arachnida</taxon>
        <taxon>Araneae</taxon>
        <taxon>Araneomorphae</taxon>
        <taxon>Entelegynae</taxon>
        <taxon>Araneoidea</taxon>
        <taxon>Araneidae</taxon>
        <taxon>Araneus</taxon>
    </lineage>
</organism>
<keyword evidence="3" id="KW-1185">Reference proteome</keyword>
<protein>
    <submittedName>
        <fullName evidence="2">Uncharacterized protein</fullName>
    </submittedName>
</protein>
<gene>
    <name evidence="2" type="ORF">AVEN_30640_1</name>
</gene>
<sequence>MTSQDEILKNPSLLSTIPNLNGNNADGKRKVRDFASRIEGLAHKSFNGSDVGASGMSEELREKMLLSQFTAGLKPTVRAQILIENPGKFQEAVEVADRIEKAQNMLTPNINVVSSLTGSETNFEKLMKANTETYTKTIDLLSKQLEKMNERLDRLENEKERKESSSRNFKSPNFVKQTIKCFFVKNQGTMRESAEKRWQKNNILGVKMAAVIG</sequence>
<dbReference type="Proteomes" id="UP000499080">
    <property type="component" value="Unassembled WGS sequence"/>
</dbReference>